<keyword evidence="1" id="KW-0472">Membrane</keyword>
<reference evidence="2 3" key="1">
    <citation type="submission" date="2022-04" db="EMBL/GenBank/DDBJ databases">
        <title>Positive selection, recombination, and allopatry shape intraspecific diversity of widespread and dominant cyanobacteria.</title>
        <authorList>
            <person name="Wei J."/>
            <person name="Shu W."/>
            <person name="Hu C."/>
        </authorList>
    </citation>
    <scope>NUCLEOTIDE SEQUENCE [LARGE SCALE GENOMIC DNA]</scope>
    <source>
        <strain evidence="2 3">DQ-A4</strain>
    </source>
</reference>
<name>A0ABV0KBZ7_9CYAN</name>
<evidence type="ECO:0000313" key="3">
    <source>
        <dbReference type="Proteomes" id="UP001482513"/>
    </source>
</evidence>
<organism evidence="2 3">
    <name type="scientific">Leptolyngbya subtilissima DQ-A4</name>
    <dbReference type="NCBI Taxonomy" id="2933933"/>
    <lineage>
        <taxon>Bacteria</taxon>
        <taxon>Bacillati</taxon>
        <taxon>Cyanobacteriota</taxon>
        <taxon>Cyanophyceae</taxon>
        <taxon>Leptolyngbyales</taxon>
        <taxon>Leptolyngbyaceae</taxon>
        <taxon>Leptolyngbya group</taxon>
        <taxon>Leptolyngbya</taxon>
    </lineage>
</organism>
<dbReference type="EMBL" id="JAMPKX010000012">
    <property type="protein sequence ID" value="MEP0949428.1"/>
    <property type="molecule type" value="Genomic_DNA"/>
</dbReference>
<sequence length="246" mass="28183">MEIIQLPNSGAAVTSSDRGLHVVIPVRKEWSMVILCVLSFLMFGTATLAMLFAIPDVLNDPSKPLWLFIPFLILLIATDILMIGLVLWNLTGRRIIHVNSIRMILQYKMLGFAREQKFDLEKIDNLQVRNLKEFALPGSDADRMDDKTFIASLDNYSITSMVSETFFDRLMKIDLTKLHKLRFNDLRTSKDPLEPYRFSRGFCSGILFDYNTKRHEFGMGIINGAESEQLVNIITQRYRILGSKKG</sequence>
<feature type="transmembrane region" description="Helical" evidence="1">
    <location>
        <begin position="66"/>
        <end position="88"/>
    </location>
</feature>
<evidence type="ECO:0000313" key="2">
    <source>
        <dbReference type="EMBL" id="MEP0949428.1"/>
    </source>
</evidence>
<evidence type="ECO:0008006" key="4">
    <source>
        <dbReference type="Google" id="ProtNLM"/>
    </source>
</evidence>
<keyword evidence="3" id="KW-1185">Reference proteome</keyword>
<keyword evidence="1" id="KW-1133">Transmembrane helix</keyword>
<comment type="caution">
    <text evidence="2">The sequence shown here is derived from an EMBL/GenBank/DDBJ whole genome shotgun (WGS) entry which is preliminary data.</text>
</comment>
<feature type="transmembrane region" description="Helical" evidence="1">
    <location>
        <begin position="32"/>
        <end position="54"/>
    </location>
</feature>
<dbReference type="RefSeq" id="WP_190694983.1">
    <property type="nucleotide sequence ID" value="NZ_JAMPKX010000012.1"/>
</dbReference>
<evidence type="ECO:0000256" key="1">
    <source>
        <dbReference type="SAM" id="Phobius"/>
    </source>
</evidence>
<accession>A0ABV0KBZ7</accession>
<gene>
    <name evidence="2" type="ORF">NC992_21280</name>
</gene>
<proteinExistence type="predicted"/>
<keyword evidence="1" id="KW-0812">Transmembrane</keyword>
<dbReference type="Proteomes" id="UP001482513">
    <property type="component" value="Unassembled WGS sequence"/>
</dbReference>
<protein>
    <recommendedName>
        <fullName evidence="4">Bacterial Pleckstrin homology domain-containing protein</fullName>
    </recommendedName>
</protein>